<comment type="caution">
    <text evidence="2">The sequence shown here is derived from an EMBL/GenBank/DDBJ whole genome shotgun (WGS) entry which is preliminary data.</text>
</comment>
<feature type="domain" description="CHAT" evidence="1">
    <location>
        <begin position="326"/>
        <end position="442"/>
    </location>
</feature>
<dbReference type="Proteomes" id="UP001166286">
    <property type="component" value="Unassembled WGS sequence"/>
</dbReference>
<evidence type="ECO:0000313" key="2">
    <source>
        <dbReference type="EMBL" id="KAK0509772.1"/>
    </source>
</evidence>
<proteinExistence type="predicted"/>
<accession>A0AA39UZI2</accession>
<organism evidence="2 3">
    <name type="scientific">Cladonia borealis</name>
    <dbReference type="NCBI Taxonomy" id="184061"/>
    <lineage>
        <taxon>Eukaryota</taxon>
        <taxon>Fungi</taxon>
        <taxon>Dikarya</taxon>
        <taxon>Ascomycota</taxon>
        <taxon>Pezizomycotina</taxon>
        <taxon>Lecanoromycetes</taxon>
        <taxon>OSLEUM clade</taxon>
        <taxon>Lecanoromycetidae</taxon>
        <taxon>Lecanorales</taxon>
        <taxon>Lecanorineae</taxon>
        <taxon>Cladoniaceae</taxon>
        <taxon>Cladonia</taxon>
    </lineage>
</organism>
<protein>
    <recommendedName>
        <fullName evidence="1">CHAT domain-containing protein</fullName>
    </recommendedName>
</protein>
<dbReference type="EMBL" id="JAFEKC020000018">
    <property type="protein sequence ID" value="KAK0509772.1"/>
    <property type="molecule type" value="Genomic_DNA"/>
</dbReference>
<dbReference type="AlphaFoldDB" id="A0AA39UZI2"/>
<reference evidence="2" key="1">
    <citation type="submission" date="2023-03" db="EMBL/GenBank/DDBJ databases">
        <title>Complete genome of Cladonia borealis.</title>
        <authorList>
            <person name="Park H."/>
        </authorList>
    </citation>
    <scope>NUCLEOTIDE SEQUENCE</scope>
    <source>
        <strain evidence="2">ANT050790</strain>
    </source>
</reference>
<evidence type="ECO:0000313" key="3">
    <source>
        <dbReference type="Proteomes" id="UP001166286"/>
    </source>
</evidence>
<name>A0AA39UZI2_9LECA</name>
<keyword evidence="3" id="KW-1185">Reference proteome</keyword>
<gene>
    <name evidence="2" type="ORF">JMJ35_008166</name>
</gene>
<dbReference type="InterPro" id="IPR024983">
    <property type="entry name" value="CHAT_dom"/>
</dbReference>
<evidence type="ECO:0000259" key="1">
    <source>
        <dbReference type="Pfam" id="PF12770"/>
    </source>
</evidence>
<dbReference type="Pfam" id="PF12770">
    <property type="entry name" value="CHAT"/>
    <property type="match status" value="1"/>
</dbReference>
<sequence length="481" mass="53405">MSIDACATALVLGEMDEALEVLEEGRALLLGDFDKLLKDLDRLEVQHIALFHRFQSVRTSILYGRASSSGSWRTEREELLPLLDPLGQVIKEIRSLSGFEDFLVPLTAKEIRGAAQTHPIVVLVGSILHQDAIVLSRDKVDHVDLCEAVDPEHFIAPEELRELSREDMSAIIDDSNDFSVRNHYLCDILQRLWKGVAEPISNTIGFEKLNRSPTVEEILLNSCKRHIIWMRTGDFHRLTINMALDGSSSPPTPFCAYATSSFTSSFRALLAGQSRQHIFKKEEVSGSIISMPPKSQKLSNGEQNMDTRSLRSRGLWIRNVYEECSRTVKEHSLESHFLHLICHGVSIPDNPMQSYLQLWDRSTGDKGRPARLTISQIAQWNTSNSCLAFLSSCSMADAAAPALYEENLDVCNALNLAGICDVVGSMWPIPDKVGAMVAEGFWSFINLGIQDGENYDSYEVAMALNAGIVVAATKNPGEALN</sequence>